<reference evidence="2" key="1">
    <citation type="submission" date="2022-10" db="EMBL/GenBank/DDBJ databases">
        <title>The WGS of Solirubrobacter phytolaccae KCTC 29190.</title>
        <authorList>
            <person name="Jiang Z."/>
        </authorList>
    </citation>
    <scope>NUCLEOTIDE SEQUENCE</scope>
    <source>
        <strain evidence="2">KCTC 29190</strain>
    </source>
</reference>
<evidence type="ECO:0000259" key="1">
    <source>
        <dbReference type="Pfam" id="PF00561"/>
    </source>
</evidence>
<dbReference type="Pfam" id="PF00561">
    <property type="entry name" value="Abhydrolase_1"/>
    <property type="match status" value="1"/>
</dbReference>
<dbReference type="PANTHER" id="PTHR43433:SF5">
    <property type="entry name" value="AB HYDROLASE-1 DOMAIN-CONTAINING PROTEIN"/>
    <property type="match status" value="1"/>
</dbReference>
<comment type="caution">
    <text evidence="2">The sequence shown here is derived from an EMBL/GenBank/DDBJ whole genome shotgun (WGS) entry which is preliminary data.</text>
</comment>
<feature type="domain" description="AB hydrolase-1" evidence="1">
    <location>
        <begin position="20"/>
        <end position="168"/>
    </location>
</feature>
<keyword evidence="2" id="KW-0378">Hydrolase</keyword>
<dbReference type="PANTHER" id="PTHR43433">
    <property type="entry name" value="HYDROLASE, ALPHA/BETA FOLD FAMILY PROTEIN"/>
    <property type="match status" value="1"/>
</dbReference>
<evidence type="ECO:0000313" key="3">
    <source>
        <dbReference type="Proteomes" id="UP001147653"/>
    </source>
</evidence>
<organism evidence="2 3">
    <name type="scientific">Solirubrobacter phytolaccae</name>
    <dbReference type="NCBI Taxonomy" id="1404360"/>
    <lineage>
        <taxon>Bacteria</taxon>
        <taxon>Bacillati</taxon>
        <taxon>Actinomycetota</taxon>
        <taxon>Thermoleophilia</taxon>
        <taxon>Solirubrobacterales</taxon>
        <taxon>Solirubrobacteraceae</taxon>
        <taxon>Solirubrobacter</taxon>
    </lineage>
</organism>
<dbReference type="PRINTS" id="PR00111">
    <property type="entry name" value="ABHYDROLASE"/>
</dbReference>
<dbReference type="InterPro" id="IPR050471">
    <property type="entry name" value="AB_hydrolase"/>
</dbReference>
<dbReference type="GO" id="GO:0016787">
    <property type="term" value="F:hydrolase activity"/>
    <property type="evidence" value="ECO:0007669"/>
    <property type="project" value="UniProtKB-KW"/>
</dbReference>
<proteinExistence type="predicted"/>
<dbReference type="EMBL" id="JAPDDP010000015">
    <property type="protein sequence ID" value="MDA0180738.1"/>
    <property type="molecule type" value="Genomic_DNA"/>
</dbReference>
<accession>A0A9X3S7U4</accession>
<gene>
    <name evidence="2" type="ORF">OJ997_10575</name>
</gene>
<dbReference type="RefSeq" id="WP_270025052.1">
    <property type="nucleotide sequence ID" value="NZ_JAPDDP010000015.1"/>
</dbReference>
<dbReference type="InterPro" id="IPR000073">
    <property type="entry name" value="AB_hydrolase_1"/>
</dbReference>
<dbReference type="InterPro" id="IPR029058">
    <property type="entry name" value="AB_hydrolase_fold"/>
</dbReference>
<name>A0A9X3S7U4_9ACTN</name>
<protein>
    <submittedName>
        <fullName evidence="2">Alpha/beta hydrolase</fullName>
    </submittedName>
</protein>
<keyword evidence="3" id="KW-1185">Reference proteome</keyword>
<sequence>MQIDADGVTLDGEDAGEGSPVVLLHGLTATRRYVVMGSKALERAGHRVVMYDARAHGQSDGGDDYSYDRLAQDLLAVLDDRGIDKATLAGASMGAHTITRFALLHPDRVAGLAILTPAYSPERDPGLERWDRLANGLRTGGVDGFVEAYGTPNVPEKWHETILRVLHQRLSAHAHPEALADALSAVPRSKPFEAWSDLAQIQAPTVVVASRDEVDPEHPYETGQRYAEAIPNARLISEDEGASPLAWQGAQVSKVIAELAS</sequence>
<dbReference type="SUPFAM" id="SSF53474">
    <property type="entry name" value="alpha/beta-Hydrolases"/>
    <property type="match status" value="1"/>
</dbReference>
<dbReference type="AlphaFoldDB" id="A0A9X3S7U4"/>
<dbReference type="Proteomes" id="UP001147653">
    <property type="component" value="Unassembled WGS sequence"/>
</dbReference>
<dbReference type="Gene3D" id="3.40.50.1820">
    <property type="entry name" value="alpha/beta hydrolase"/>
    <property type="match status" value="1"/>
</dbReference>
<evidence type="ECO:0000313" key="2">
    <source>
        <dbReference type="EMBL" id="MDA0180738.1"/>
    </source>
</evidence>